<evidence type="ECO:0000313" key="2">
    <source>
        <dbReference type="Proteomes" id="UP000321424"/>
    </source>
</evidence>
<organism evidence="1 2">
    <name type="scientific">Nocardia ninae NBRC 108245</name>
    <dbReference type="NCBI Taxonomy" id="1210091"/>
    <lineage>
        <taxon>Bacteria</taxon>
        <taxon>Bacillati</taxon>
        <taxon>Actinomycetota</taxon>
        <taxon>Actinomycetes</taxon>
        <taxon>Mycobacteriales</taxon>
        <taxon>Nocardiaceae</taxon>
        <taxon>Nocardia</taxon>
    </lineage>
</organism>
<gene>
    <name evidence="1" type="ORF">NN4_19480</name>
</gene>
<dbReference type="EMBL" id="BJXA01000009">
    <property type="protein sequence ID" value="GEM37429.1"/>
    <property type="molecule type" value="Genomic_DNA"/>
</dbReference>
<accession>A0A511MA09</accession>
<name>A0A511MA09_9NOCA</name>
<dbReference type="RefSeq" id="WP_147129570.1">
    <property type="nucleotide sequence ID" value="NZ_BJXA01000009.1"/>
</dbReference>
<keyword evidence="2" id="KW-1185">Reference proteome</keyword>
<dbReference type="OrthoDB" id="9801455at2"/>
<proteinExistence type="predicted"/>
<reference evidence="1 2" key="1">
    <citation type="submission" date="2019-07" db="EMBL/GenBank/DDBJ databases">
        <title>Whole genome shotgun sequence of Nocardia ninae NBRC 108245.</title>
        <authorList>
            <person name="Hosoyama A."/>
            <person name="Uohara A."/>
            <person name="Ohji S."/>
            <person name="Ichikawa N."/>
        </authorList>
    </citation>
    <scope>NUCLEOTIDE SEQUENCE [LARGE SCALE GENOMIC DNA]</scope>
    <source>
        <strain evidence="1 2">NBRC 108245</strain>
    </source>
</reference>
<evidence type="ECO:0000313" key="1">
    <source>
        <dbReference type="EMBL" id="GEM37429.1"/>
    </source>
</evidence>
<comment type="caution">
    <text evidence="1">The sequence shown here is derived from an EMBL/GenBank/DDBJ whole genome shotgun (WGS) entry which is preliminary data.</text>
</comment>
<dbReference type="AlphaFoldDB" id="A0A511MA09"/>
<dbReference type="Proteomes" id="UP000321424">
    <property type="component" value="Unassembled WGS sequence"/>
</dbReference>
<protein>
    <submittedName>
        <fullName evidence="1">Uncharacterized protein</fullName>
    </submittedName>
</protein>
<sequence>MTTRSELRQTFYENMLSDSPSSVRYWALTEWDEKPGEPEFSRLVVKEFGDEDVNGPALSRHEVTVDDMARGWQLLVKHEADGKFHHCGSSDSVRTAEKSINADAADYDACVIDAVIQLAILGEVRYG</sequence>